<dbReference type="Proteomes" id="UP000005839">
    <property type="component" value="Unassembled WGS sequence"/>
</dbReference>
<evidence type="ECO:0000313" key="2">
    <source>
        <dbReference type="Proteomes" id="UP000005839"/>
    </source>
</evidence>
<evidence type="ECO:0000313" key="1">
    <source>
        <dbReference type="EMBL" id="EDQ01002.1"/>
    </source>
</evidence>
<gene>
    <name evidence="1" type="ORF">KT99_07209</name>
</gene>
<dbReference type="EMBL" id="ABIC01000014">
    <property type="protein sequence ID" value="EDQ01002.1"/>
    <property type="molecule type" value="Genomic_DNA"/>
</dbReference>
<organism evidence="1 2">
    <name type="scientific">Shewanella benthica KT99</name>
    <dbReference type="NCBI Taxonomy" id="314608"/>
    <lineage>
        <taxon>Bacteria</taxon>
        <taxon>Pseudomonadati</taxon>
        <taxon>Pseudomonadota</taxon>
        <taxon>Gammaproteobacteria</taxon>
        <taxon>Alteromonadales</taxon>
        <taxon>Shewanellaceae</taxon>
        <taxon>Shewanella</taxon>
    </lineage>
</organism>
<dbReference type="PROSITE" id="PS51257">
    <property type="entry name" value="PROKAR_LIPOPROTEIN"/>
    <property type="match status" value="1"/>
</dbReference>
<keyword evidence="2" id="KW-1185">Reference proteome</keyword>
<name>A9D8K1_9GAMM</name>
<dbReference type="STRING" id="314608.KT99_07209"/>
<sequence>MKSFFSIVFCTLAISACQPDAIDTQALITEPSYDACLSQNGQLALVSTAHSGI</sequence>
<dbReference type="AlphaFoldDB" id="A9D8K1"/>
<accession>A9D8K1</accession>
<proteinExistence type="predicted"/>
<comment type="caution">
    <text evidence="1">The sequence shown here is derived from an EMBL/GenBank/DDBJ whole genome shotgun (WGS) entry which is preliminary data.</text>
</comment>
<reference evidence="1 2" key="1">
    <citation type="submission" date="2007-10" db="EMBL/GenBank/DDBJ databases">
        <authorList>
            <person name="Yayanos A."/>
            <person name="Ferriera S."/>
            <person name="Johnson J."/>
            <person name="Kravitz S."/>
            <person name="Halpern A."/>
            <person name="Remington K."/>
            <person name="Beeson K."/>
            <person name="Tran B."/>
            <person name="Rogers Y.-H."/>
            <person name="Friedman R."/>
            <person name="Venter J.C."/>
        </authorList>
    </citation>
    <scope>NUCLEOTIDE SEQUENCE [LARGE SCALE GENOMIC DNA]</scope>
    <source>
        <strain evidence="1 2">KT99</strain>
    </source>
</reference>
<evidence type="ECO:0008006" key="3">
    <source>
        <dbReference type="Google" id="ProtNLM"/>
    </source>
</evidence>
<protein>
    <recommendedName>
        <fullName evidence="3">Lipoprotein</fullName>
    </recommendedName>
</protein>